<evidence type="ECO:0000256" key="5">
    <source>
        <dbReference type="ARBA" id="ARBA00022679"/>
    </source>
</evidence>
<evidence type="ECO:0000256" key="1">
    <source>
        <dbReference type="ARBA" id="ARBA00007131"/>
    </source>
</evidence>
<comment type="cofactor">
    <cofactor evidence="11">
        <name>thiamine diphosphate</name>
        <dbReference type="ChEBI" id="CHEBI:58937"/>
    </cofactor>
    <text evidence="11">Binds 1 thiamine pyrophosphate per subunit.</text>
</comment>
<keyword evidence="5 11" id="KW-0808">Transferase</keyword>
<evidence type="ECO:0000256" key="6">
    <source>
        <dbReference type="ARBA" id="ARBA00022723"/>
    </source>
</evidence>
<keyword evidence="7 11" id="KW-0460">Magnesium</keyword>
<evidence type="ECO:0000256" key="2">
    <source>
        <dbReference type="ARBA" id="ARBA00011738"/>
    </source>
</evidence>
<dbReference type="NCBIfam" id="TIGR00232">
    <property type="entry name" value="tktlase_bact"/>
    <property type="match status" value="1"/>
</dbReference>
<evidence type="ECO:0000256" key="9">
    <source>
        <dbReference type="ARBA" id="ARBA00049473"/>
    </source>
</evidence>
<gene>
    <name evidence="13" type="primary">tkt</name>
    <name evidence="13" type="ORF">C0674_03130</name>
</gene>
<dbReference type="SUPFAM" id="SSF52518">
    <property type="entry name" value="Thiamin diphosphate-binding fold (THDP-binding)"/>
    <property type="match status" value="2"/>
</dbReference>
<dbReference type="CDD" id="cd02012">
    <property type="entry name" value="TPP_TK"/>
    <property type="match status" value="1"/>
</dbReference>
<dbReference type="PANTHER" id="PTHR43522">
    <property type="entry name" value="TRANSKETOLASE"/>
    <property type="match status" value="1"/>
</dbReference>
<evidence type="ECO:0000313" key="13">
    <source>
        <dbReference type="EMBL" id="QAA21695.1"/>
    </source>
</evidence>
<dbReference type="InterPro" id="IPR020826">
    <property type="entry name" value="Transketolase_BS"/>
</dbReference>
<dbReference type="EMBL" id="CP025688">
    <property type="protein sequence ID" value="QAA21695.1"/>
    <property type="molecule type" value="Genomic_DNA"/>
</dbReference>
<evidence type="ECO:0000256" key="3">
    <source>
        <dbReference type="ARBA" id="ARBA00013152"/>
    </source>
</evidence>
<feature type="domain" description="Transketolase-like pyrimidine-binding" evidence="12">
    <location>
        <begin position="351"/>
        <end position="522"/>
    </location>
</feature>
<evidence type="ECO:0000256" key="11">
    <source>
        <dbReference type="RuleBase" id="RU004996"/>
    </source>
</evidence>
<dbReference type="EC" id="2.2.1.1" evidence="3 10"/>
<dbReference type="PROSITE" id="PS00802">
    <property type="entry name" value="TRANSKETOLASE_2"/>
    <property type="match status" value="1"/>
</dbReference>
<proteinExistence type="inferred from homology"/>
<dbReference type="InterPro" id="IPR055152">
    <property type="entry name" value="Transketolase-like_C_2"/>
</dbReference>
<dbReference type="RefSeq" id="WP_128166216.1">
    <property type="nucleotide sequence ID" value="NZ_CP025688.1"/>
</dbReference>
<evidence type="ECO:0000256" key="8">
    <source>
        <dbReference type="ARBA" id="ARBA00023052"/>
    </source>
</evidence>
<comment type="function">
    <text evidence="11">Catalyzes the transfer of a two-carbon ketol group from a ketose donor to an aldose acceptor, via a covalent intermediate with the cofactor thiamine pyrophosphate.</text>
</comment>
<accession>A0ABX5Q4X7</accession>
<dbReference type="CDD" id="cd07033">
    <property type="entry name" value="TPP_PYR_DXS_TK_like"/>
    <property type="match status" value="1"/>
</dbReference>
<dbReference type="Pfam" id="PF22613">
    <property type="entry name" value="Transketolase_C_1"/>
    <property type="match status" value="1"/>
</dbReference>
<dbReference type="Gene3D" id="3.40.50.920">
    <property type="match status" value="1"/>
</dbReference>
<keyword evidence="8 11" id="KW-0786">Thiamine pyrophosphate</keyword>
<name>A0ABX5Q4X7_9BACL</name>
<evidence type="ECO:0000256" key="4">
    <source>
        <dbReference type="ARBA" id="ARBA00016662"/>
    </source>
</evidence>
<dbReference type="InterPro" id="IPR033247">
    <property type="entry name" value="Transketolase_fam"/>
</dbReference>
<organism evidence="13 14">
    <name type="scientific">Sporolactobacillus terrae</name>
    <dbReference type="NCBI Taxonomy" id="269673"/>
    <lineage>
        <taxon>Bacteria</taxon>
        <taxon>Bacillati</taxon>
        <taxon>Bacillota</taxon>
        <taxon>Bacilli</taxon>
        <taxon>Bacillales</taxon>
        <taxon>Sporolactobacillaceae</taxon>
        <taxon>Sporolactobacillus</taxon>
    </lineage>
</organism>
<evidence type="ECO:0000259" key="12">
    <source>
        <dbReference type="SMART" id="SM00861"/>
    </source>
</evidence>
<keyword evidence="11" id="KW-0106">Calcium</keyword>
<dbReference type="InterPro" id="IPR005478">
    <property type="entry name" value="Transketolase_bac-like"/>
</dbReference>
<protein>
    <recommendedName>
        <fullName evidence="4 10">Transketolase</fullName>
        <ecNumber evidence="3 10">2.2.1.1</ecNumber>
    </recommendedName>
</protein>
<comment type="cofactor">
    <cofactor evidence="11">
        <name>Mg(2+)</name>
        <dbReference type="ChEBI" id="CHEBI:18420"/>
    </cofactor>
    <cofactor evidence="11">
        <name>Ca(2+)</name>
        <dbReference type="ChEBI" id="CHEBI:29108"/>
    </cofactor>
    <cofactor evidence="11">
        <name>Mn(2+)</name>
        <dbReference type="ChEBI" id="CHEBI:29035"/>
    </cofactor>
    <cofactor evidence="11">
        <name>Co(2+)</name>
        <dbReference type="ChEBI" id="CHEBI:48828"/>
    </cofactor>
    <text evidence="11">Binds 1 Mg(2+) ion per subunit. Can also utilize other divalent metal cations, such as Ca(2+), Mn(2+) and Co(2+).</text>
</comment>
<dbReference type="InterPro" id="IPR009014">
    <property type="entry name" value="Transketo_C/PFOR_II"/>
</dbReference>
<dbReference type="Pfam" id="PF00456">
    <property type="entry name" value="Transketolase_N"/>
    <property type="match status" value="1"/>
</dbReference>
<comment type="subunit">
    <text evidence="2 11">Homodimer.</text>
</comment>
<keyword evidence="14" id="KW-1185">Reference proteome</keyword>
<dbReference type="Pfam" id="PF02779">
    <property type="entry name" value="Transket_pyr"/>
    <property type="match status" value="1"/>
</dbReference>
<dbReference type="InterPro" id="IPR029061">
    <property type="entry name" value="THDP-binding"/>
</dbReference>
<dbReference type="InterPro" id="IPR049557">
    <property type="entry name" value="Transketolase_CS"/>
</dbReference>
<dbReference type="InterPro" id="IPR005475">
    <property type="entry name" value="Transketolase-like_Pyr-bd"/>
</dbReference>
<dbReference type="PANTHER" id="PTHR43522:SF2">
    <property type="entry name" value="TRANSKETOLASE 1-RELATED"/>
    <property type="match status" value="1"/>
</dbReference>
<reference evidence="13 14" key="1">
    <citation type="submission" date="2018-01" db="EMBL/GenBank/DDBJ databases">
        <title>Complete genome sequencing of Sporolactobacillus terrae DLG3.</title>
        <authorList>
            <person name="Nam Y.-D."/>
            <person name="Kang J."/>
            <person name="Chung W.-H."/>
        </authorList>
    </citation>
    <scope>NUCLEOTIDE SEQUENCE [LARGE SCALE GENOMIC DNA]</scope>
    <source>
        <strain evidence="13 14">DLG3</strain>
    </source>
</reference>
<dbReference type="SUPFAM" id="SSF52922">
    <property type="entry name" value="TK C-terminal domain-like"/>
    <property type="match status" value="1"/>
</dbReference>
<evidence type="ECO:0000256" key="7">
    <source>
        <dbReference type="ARBA" id="ARBA00022842"/>
    </source>
</evidence>
<dbReference type="InterPro" id="IPR005474">
    <property type="entry name" value="Transketolase_N"/>
</dbReference>
<evidence type="ECO:0000256" key="10">
    <source>
        <dbReference type="NCBIfam" id="TIGR00232"/>
    </source>
</evidence>
<comment type="catalytic activity">
    <reaction evidence="9 11">
        <text>D-sedoheptulose 7-phosphate + D-glyceraldehyde 3-phosphate = aldehydo-D-ribose 5-phosphate + D-xylulose 5-phosphate</text>
        <dbReference type="Rhea" id="RHEA:10508"/>
        <dbReference type="ChEBI" id="CHEBI:57483"/>
        <dbReference type="ChEBI" id="CHEBI:57737"/>
        <dbReference type="ChEBI" id="CHEBI:58273"/>
        <dbReference type="ChEBI" id="CHEBI:59776"/>
        <dbReference type="EC" id="2.2.1.1"/>
    </reaction>
</comment>
<keyword evidence="6 11" id="KW-0479">Metal-binding</keyword>
<dbReference type="Gene3D" id="3.40.50.970">
    <property type="match status" value="2"/>
</dbReference>
<dbReference type="SMART" id="SM00861">
    <property type="entry name" value="Transket_pyr"/>
    <property type="match status" value="1"/>
</dbReference>
<comment type="similarity">
    <text evidence="1 11">Belongs to the transketolase family.</text>
</comment>
<evidence type="ECO:0000313" key="14">
    <source>
        <dbReference type="Proteomes" id="UP000285882"/>
    </source>
</evidence>
<sequence length="673" mass="73977">MFDETDQLSVDAIRALSIDCIEHAKSGHPGMPLGAAPMAYVLTKQMTFNPTDSHWFNRDRFVLSAGHGSALLYSMLHLAGFQVSLDDLKNYRSLNSNTPGHPEFGVTEGVDASTGPLGQGLGMAVGMAMAEQHLAARYNRPNFSIIDHHTFVIAGDGDLMEGISHEAGALAGHLKLNRLIVLYDSNDNSLDGPTKNTFTECIKERFEAYGWNYDFVPDGNDLDEINLAIERAKAQKEKPTLIEIKSIIGYGAPNAGTHRVHGNILGPKGALTAKKKYGWHYPEFFIPQHVYARFSQFGITGKKAEEKWKRLFSDYQNQYPQLAEELETAIKGDLPKGWSVDLPVYDEGEAEAGRTTVHKLIQHFAQKVPYFWGGSADLFASNKTNIADQTLFAPETPEGRNIWFGVREFGEAAAVNGIALHGGSKIYASTFFVFSDYMRNAIRLAALQKIPVTYLFTHDSIALGPDGPTHQPIEHLASFRAMPGVVTLRPGDPVEAVESWKLAMRSTDHPTILALTRQDLPVLSGTKQRAHRGVARGAYVLSPQTGTKPEGILIASGSELGLALRAQERLAKSGTPVSVVSMPSMELFEQQSEDYKESILPRDVTLRISIEMGSTFGWDRYVGFDGACIGIDGFGASGNAAEFMRLKGFTVENVVRTYHALKEKRSSICHLKK</sequence>
<dbReference type="Proteomes" id="UP000285882">
    <property type="component" value="Chromosome"/>
</dbReference>
<dbReference type="PROSITE" id="PS00801">
    <property type="entry name" value="TRANSKETOLASE_1"/>
    <property type="match status" value="1"/>
</dbReference>